<dbReference type="InterPro" id="IPR013783">
    <property type="entry name" value="Ig-like_fold"/>
</dbReference>
<dbReference type="PANTHER" id="PTHR45707:SF46">
    <property type="entry name" value="PROTEIN KINASE DOMAIN-CONTAINING PROTEIN"/>
    <property type="match status" value="1"/>
</dbReference>
<organism evidence="10 11">
    <name type="scientific">Paspalum notatum var. saurae</name>
    <dbReference type="NCBI Taxonomy" id="547442"/>
    <lineage>
        <taxon>Eukaryota</taxon>
        <taxon>Viridiplantae</taxon>
        <taxon>Streptophyta</taxon>
        <taxon>Embryophyta</taxon>
        <taxon>Tracheophyta</taxon>
        <taxon>Spermatophyta</taxon>
        <taxon>Magnoliopsida</taxon>
        <taxon>Liliopsida</taxon>
        <taxon>Poales</taxon>
        <taxon>Poaceae</taxon>
        <taxon>PACMAD clade</taxon>
        <taxon>Panicoideae</taxon>
        <taxon>Andropogonodae</taxon>
        <taxon>Paspaleae</taxon>
        <taxon>Paspalinae</taxon>
        <taxon>Paspalum</taxon>
    </lineage>
</organism>
<dbReference type="SMART" id="SM00220">
    <property type="entry name" value="S_TKc"/>
    <property type="match status" value="1"/>
</dbReference>
<feature type="domain" description="MSP" evidence="9">
    <location>
        <begin position="328"/>
        <end position="448"/>
    </location>
</feature>
<keyword evidence="3" id="KW-0418">Kinase</keyword>
<dbReference type="SUPFAM" id="SSF56112">
    <property type="entry name" value="Protein kinase-like (PK-like)"/>
    <property type="match status" value="1"/>
</dbReference>
<dbReference type="FunFam" id="1.10.510.10:FF:000625">
    <property type="entry name" value="Cysteine-rich receptor-like protein kinase 6"/>
    <property type="match status" value="1"/>
</dbReference>
<evidence type="ECO:0000259" key="8">
    <source>
        <dbReference type="PROSITE" id="PS50011"/>
    </source>
</evidence>
<dbReference type="InterPro" id="IPR011009">
    <property type="entry name" value="Kinase-like_dom_sf"/>
</dbReference>
<evidence type="ECO:0008006" key="12">
    <source>
        <dbReference type="Google" id="ProtNLM"/>
    </source>
</evidence>
<evidence type="ECO:0000256" key="2">
    <source>
        <dbReference type="ARBA" id="ARBA00022741"/>
    </source>
</evidence>
<evidence type="ECO:0000256" key="6">
    <source>
        <dbReference type="RuleBase" id="RU000304"/>
    </source>
</evidence>
<proteinExistence type="inferred from homology"/>
<evidence type="ECO:0000256" key="4">
    <source>
        <dbReference type="ARBA" id="ARBA00022840"/>
    </source>
</evidence>
<sequence>MDFKFHVLETITNNFSEDRKVGSGGYGDVYRGMYNGDEIAVKKLHPLQGLDDKEFDNEFRSLSKINHKNIIRLIGYCYESRHKYVQHNGELVFAKAMERVLCFEYMQGGSLDNHISDDSCGLEWPRCYEIIKGICEGMNHLHNAQEKPILHMDLKPANILLDKNMTAKIADLGLSKLVASTQTYKTGTLKGSQGFMPPEYINDAFVSKKFDVFSLGVIIMKIMDGNKNRSRLSEMGKEKFIEFVCQNWRKRHQAKSGYSSDEIEGKRVKKCIEIALRCVVDNRKERPLIKDIVQELEELEDEIKKLSSSSDLSEDQIARQQRNPGSYVIALDPSLELRFLFEPRKEISSCLQLTNITGGFIAFDIKTNHTKYRAQPSKGVMPPCSKRYIAVSLAAQETPQNMMCNDMFLVKTANASKDMTSAEITEEFFQKAMENKMVDVVKLPIVYVALDQFQL</sequence>
<dbReference type="InterPro" id="IPR000535">
    <property type="entry name" value="MSP_dom"/>
</dbReference>
<evidence type="ECO:0000256" key="7">
    <source>
        <dbReference type="SAM" id="Coils"/>
    </source>
</evidence>
<protein>
    <recommendedName>
        <fullName evidence="12">Protein kinase domain-containing protein</fullName>
    </recommendedName>
</protein>
<dbReference type="Pfam" id="PF00069">
    <property type="entry name" value="Pkinase"/>
    <property type="match status" value="1"/>
</dbReference>
<evidence type="ECO:0000259" key="9">
    <source>
        <dbReference type="PROSITE" id="PS50202"/>
    </source>
</evidence>
<evidence type="ECO:0000256" key="3">
    <source>
        <dbReference type="ARBA" id="ARBA00022777"/>
    </source>
</evidence>
<dbReference type="Proteomes" id="UP001341281">
    <property type="component" value="Chromosome 01"/>
</dbReference>
<dbReference type="Gene3D" id="3.30.200.20">
    <property type="entry name" value="Phosphorylase Kinase, domain 1"/>
    <property type="match status" value="1"/>
</dbReference>
<dbReference type="PROSITE" id="PS00107">
    <property type="entry name" value="PROTEIN_KINASE_ATP"/>
    <property type="match status" value="1"/>
</dbReference>
<dbReference type="EMBL" id="CP144745">
    <property type="protein sequence ID" value="WVZ50796.1"/>
    <property type="molecule type" value="Genomic_DNA"/>
</dbReference>
<gene>
    <name evidence="10" type="ORF">U9M48_002019</name>
</gene>
<dbReference type="FunFam" id="3.30.200.20:FF:000465">
    <property type="entry name" value="Cysteine-rich receptor-like protein kinase 6"/>
    <property type="match status" value="1"/>
</dbReference>
<dbReference type="InterPro" id="IPR008962">
    <property type="entry name" value="PapD-like_sf"/>
</dbReference>
<dbReference type="InterPro" id="IPR017441">
    <property type="entry name" value="Protein_kinase_ATP_BS"/>
</dbReference>
<feature type="coiled-coil region" evidence="7">
    <location>
        <begin position="289"/>
        <end position="316"/>
    </location>
</feature>
<feature type="domain" description="Protein kinase" evidence="8">
    <location>
        <begin position="15"/>
        <end position="299"/>
    </location>
</feature>
<evidence type="ECO:0000313" key="10">
    <source>
        <dbReference type="EMBL" id="WVZ50796.1"/>
    </source>
</evidence>
<evidence type="ECO:0000256" key="1">
    <source>
        <dbReference type="ARBA" id="ARBA00022679"/>
    </source>
</evidence>
<keyword evidence="2 5" id="KW-0547">Nucleotide-binding</keyword>
<dbReference type="PROSITE" id="PS50011">
    <property type="entry name" value="PROTEIN_KINASE_DOM"/>
    <property type="match status" value="1"/>
</dbReference>
<keyword evidence="1" id="KW-0808">Transferase</keyword>
<dbReference type="Gene3D" id="2.60.40.10">
    <property type="entry name" value="Immunoglobulins"/>
    <property type="match status" value="1"/>
</dbReference>
<keyword evidence="11" id="KW-1185">Reference proteome</keyword>
<evidence type="ECO:0000256" key="5">
    <source>
        <dbReference type="PROSITE-ProRule" id="PRU10141"/>
    </source>
</evidence>
<dbReference type="Gene3D" id="1.10.510.10">
    <property type="entry name" value="Transferase(Phosphotransferase) domain 1"/>
    <property type="match status" value="1"/>
</dbReference>
<dbReference type="PROSITE" id="PS00108">
    <property type="entry name" value="PROTEIN_KINASE_ST"/>
    <property type="match status" value="1"/>
</dbReference>
<dbReference type="PROSITE" id="PS50202">
    <property type="entry name" value="MSP"/>
    <property type="match status" value="1"/>
</dbReference>
<comment type="similarity">
    <text evidence="6">Belongs to the protein kinase superfamily.</text>
</comment>
<dbReference type="SUPFAM" id="SSF49354">
    <property type="entry name" value="PapD-like"/>
    <property type="match status" value="1"/>
</dbReference>
<dbReference type="GO" id="GO:0004674">
    <property type="term" value="F:protein serine/threonine kinase activity"/>
    <property type="evidence" value="ECO:0007669"/>
    <property type="project" value="UniProtKB-KW"/>
</dbReference>
<reference evidence="10 11" key="1">
    <citation type="submission" date="2024-02" db="EMBL/GenBank/DDBJ databases">
        <title>High-quality chromosome-scale genome assembly of Pensacola bahiagrass (Paspalum notatum Flugge var. saurae).</title>
        <authorList>
            <person name="Vega J.M."/>
            <person name="Podio M."/>
            <person name="Orjuela J."/>
            <person name="Siena L.A."/>
            <person name="Pessino S.C."/>
            <person name="Combes M.C."/>
            <person name="Mariac C."/>
            <person name="Albertini E."/>
            <person name="Pupilli F."/>
            <person name="Ortiz J.P.A."/>
            <person name="Leblanc O."/>
        </authorList>
    </citation>
    <scope>NUCLEOTIDE SEQUENCE [LARGE SCALE GENOMIC DNA]</scope>
    <source>
        <strain evidence="10">R1</strain>
        <tissue evidence="10">Leaf</tissue>
    </source>
</reference>
<name>A0AAQ3PPK5_PASNO</name>
<dbReference type="Pfam" id="PF00635">
    <property type="entry name" value="Motile_Sperm"/>
    <property type="match status" value="1"/>
</dbReference>
<dbReference type="PANTHER" id="PTHR45707">
    <property type="entry name" value="C2 CALCIUM/LIPID-BINDING PLANT PHOSPHORIBOSYLTRANSFERASE FAMILY PROTEIN"/>
    <property type="match status" value="1"/>
</dbReference>
<keyword evidence="6" id="KW-0723">Serine/threonine-protein kinase</keyword>
<keyword evidence="7" id="KW-0175">Coiled coil</keyword>
<keyword evidence="4 5" id="KW-0067">ATP-binding</keyword>
<accession>A0AAQ3PPK5</accession>
<dbReference type="InterPro" id="IPR000719">
    <property type="entry name" value="Prot_kinase_dom"/>
</dbReference>
<dbReference type="InterPro" id="IPR008271">
    <property type="entry name" value="Ser/Thr_kinase_AS"/>
</dbReference>
<dbReference type="GO" id="GO:0005524">
    <property type="term" value="F:ATP binding"/>
    <property type="evidence" value="ECO:0007669"/>
    <property type="project" value="UniProtKB-UniRule"/>
</dbReference>
<feature type="binding site" evidence="5">
    <location>
        <position position="43"/>
    </location>
    <ligand>
        <name>ATP</name>
        <dbReference type="ChEBI" id="CHEBI:30616"/>
    </ligand>
</feature>
<dbReference type="AlphaFoldDB" id="A0AAQ3PPK5"/>
<evidence type="ECO:0000313" key="11">
    <source>
        <dbReference type="Proteomes" id="UP001341281"/>
    </source>
</evidence>